<dbReference type="Gene3D" id="1.10.1410.40">
    <property type="match status" value="1"/>
</dbReference>
<keyword evidence="2 3" id="KW-0040">ANK repeat</keyword>
<dbReference type="GO" id="GO:0004842">
    <property type="term" value="F:ubiquitin-protein transferase activity"/>
    <property type="evidence" value="ECO:0007669"/>
    <property type="project" value="TreeGrafter"/>
</dbReference>
<evidence type="ECO:0000256" key="1">
    <source>
        <dbReference type="ARBA" id="ARBA00022737"/>
    </source>
</evidence>
<feature type="repeat" description="ANK" evidence="3">
    <location>
        <begin position="273"/>
        <end position="298"/>
    </location>
</feature>
<dbReference type="SUPFAM" id="SSF48403">
    <property type="entry name" value="Ankyrin repeat"/>
    <property type="match status" value="1"/>
</dbReference>
<dbReference type="SMART" id="SM00248">
    <property type="entry name" value="ANK"/>
    <property type="match status" value="11"/>
</dbReference>
<organism evidence="5 6">
    <name type="scientific">Macrostomum lignano</name>
    <dbReference type="NCBI Taxonomy" id="282301"/>
    <lineage>
        <taxon>Eukaryota</taxon>
        <taxon>Metazoa</taxon>
        <taxon>Spiralia</taxon>
        <taxon>Lophotrochozoa</taxon>
        <taxon>Platyhelminthes</taxon>
        <taxon>Rhabditophora</taxon>
        <taxon>Macrostomorpha</taxon>
        <taxon>Macrostomida</taxon>
        <taxon>Macrostomidae</taxon>
        <taxon>Macrostomum</taxon>
    </lineage>
</organism>
<feature type="repeat" description="ANK" evidence="3">
    <location>
        <begin position="207"/>
        <end position="239"/>
    </location>
</feature>
<feature type="repeat" description="ANK" evidence="3">
    <location>
        <begin position="174"/>
        <end position="206"/>
    </location>
</feature>
<feature type="region of interest" description="Disordered" evidence="4">
    <location>
        <begin position="376"/>
        <end position="408"/>
    </location>
</feature>
<dbReference type="Proteomes" id="UP000095280">
    <property type="component" value="Unplaced"/>
</dbReference>
<sequence length="650" mass="70226">MFYIGDNSGAALHLASSTGQVAVVDWLLRAQADVNRRQEAGATPLFLAAEFGHAGVAKLLLQNGANADLPRWDSGDAPLHIACDKGHTAVVDRLIAAGADLNPVQEAGCTPIYMAAQNGHSKIVARLLRAGVDLDWRCLTNGNSALLAATQEGHARVVASLIQAAANVNLTNKKGETALHFAAQNGQLKITQLLLKSRANANVKASNGCEPIHTAAQNGNLAIVQALIAAQADVNTVEVDGASPVYIAAQNGHQRVIKTLIESQANIDHQRNDGVSTIYIAAQEGHSEVARLLVRSGAAKVDAQTRTGETPLHITAQRGDQATLYELLQAAQGSPVNSKQNDGCSPIFLAAQFGHWKAIERLIHAVAELLEKALSDRDNSEDAGTVQDEPMPSQVDKSSSSLSEEEFSQQLHSSLQQAGFEQTRAALQSSCADVLQRILRQRLRSEEVFVVGSYSEGWGNSLSHLDGRTDPESDIDVMQLIPGRIYHLKDVCSPARPENGSTLRPAVDRVSACRLCCYPPIGPLQPHRLAKSSIPQTVLQSLTSELEASPCHVVHAAPPGQAGKQLRVSTTFLERRLLRSLTTLQGQLFVTLKFLVKKVIGRRVHGLKAYHAKTVTFRMLEETPEEQWKPENLMTLIRRSVQMLLDSVET</sequence>
<keyword evidence="1" id="KW-0677">Repeat</keyword>
<dbReference type="PROSITE" id="PS50297">
    <property type="entry name" value="ANK_REP_REGION"/>
    <property type="match status" value="9"/>
</dbReference>
<feature type="repeat" description="ANK" evidence="3">
    <location>
        <begin position="141"/>
        <end position="173"/>
    </location>
</feature>
<feature type="repeat" description="ANK" evidence="3">
    <location>
        <begin position="74"/>
        <end position="106"/>
    </location>
</feature>
<keyword evidence="5" id="KW-1185">Reference proteome</keyword>
<feature type="repeat" description="ANK" evidence="3">
    <location>
        <begin position="107"/>
        <end position="135"/>
    </location>
</feature>
<protein>
    <submittedName>
        <fullName evidence="6">ANK_REP_REGION domain-containing protein</fullName>
    </submittedName>
</protein>
<proteinExistence type="predicted"/>
<feature type="repeat" description="ANK" evidence="3">
    <location>
        <begin position="40"/>
        <end position="72"/>
    </location>
</feature>
<dbReference type="GO" id="GO:0085020">
    <property type="term" value="P:protein K6-linked ubiquitination"/>
    <property type="evidence" value="ECO:0007669"/>
    <property type="project" value="TreeGrafter"/>
</dbReference>
<dbReference type="PRINTS" id="PR01415">
    <property type="entry name" value="ANKYRIN"/>
</dbReference>
<dbReference type="GO" id="GO:0031436">
    <property type="term" value="C:BRCA1-BARD1 complex"/>
    <property type="evidence" value="ECO:0007669"/>
    <property type="project" value="TreeGrafter"/>
</dbReference>
<feature type="repeat" description="ANK" evidence="3">
    <location>
        <begin position="7"/>
        <end position="39"/>
    </location>
</feature>
<name>A0A1I8GXV8_9PLAT</name>
<dbReference type="InterPro" id="IPR002110">
    <property type="entry name" value="Ankyrin_rpt"/>
</dbReference>
<dbReference type="InterPro" id="IPR036770">
    <property type="entry name" value="Ankyrin_rpt-contain_sf"/>
</dbReference>
<evidence type="ECO:0000256" key="3">
    <source>
        <dbReference type="PROSITE-ProRule" id="PRU00023"/>
    </source>
</evidence>
<dbReference type="WBParaSite" id="maker-uti_cns_0003561-snap-gene-0.7-mRNA-1">
    <property type="protein sequence ID" value="maker-uti_cns_0003561-snap-gene-0.7-mRNA-1"/>
    <property type="gene ID" value="maker-uti_cns_0003561-snap-gene-0.7"/>
</dbReference>
<evidence type="ECO:0000313" key="5">
    <source>
        <dbReference type="Proteomes" id="UP000095280"/>
    </source>
</evidence>
<reference evidence="6" key="1">
    <citation type="submission" date="2016-11" db="UniProtKB">
        <authorList>
            <consortium name="WormBaseParasite"/>
        </authorList>
    </citation>
    <scope>IDENTIFICATION</scope>
</reference>
<dbReference type="Gene3D" id="1.25.40.20">
    <property type="entry name" value="Ankyrin repeat-containing domain"/>
    <property type="match status" value="3"/>
</dbReference>
<evidence type="ECO:0000256" key="2">
    <source>
        <dbReference type="ARBA" id="ARBA00023043"/>
    </source>
</evidence>
<evidence type="ECO:0000313" key="6">
    <source>
        <dbReference type="WBParaSite" id="maker-uti_cns_0003561-snap-gene-0.7-mRNA-1"/>
    </source>
</evidence>
<feature type="compositionally biased region" description="Low complexity" evidence="4">
    <location>
        <begin position="398"/>
        <end position="408"/>
    </location>
</feature>
<dbReference type="GO" id="GO:0070531">
    <property type="term" value="C:BRCA1-A complex"/>
    <property type="evidence" value="ECO:0007669"/>
    <property type="project" value="TreeGrafter"/>
</dbReference>
<evidence type="ECO:0000256" key="4">
    <source>
        <dbReference type="SAM" id="MobiDB-lite"/>
    </source>
</evidence>
<dbReference type="AlphaFoldDB" id="A0A1I8GXV8"/>
<accession>A0A1I8GXV8</accession>
<dbReference type="Pfam" id="PF12796">
    <property type="entry name" value="Ank_2"/>
    <property type="match status" value="3"/>
</dbReference>
<feature type="repeat" description="ANK" evidence="3">
    <location>
        <begin position="240"/>
        <end position="272"/>
    </location>
</feature>
<dbReference type="PROSITE" id="PS50088">
    <property type="entry name" value="ANK_REPEAT"/>
    <property type="match status" value="9"/>
</dbReference>
<dbReference type="PANTHER" id="PTHR24171">
    <property type="entry name" value="ANKYRIN REPEAT DOMAIN-CONTAINING PROTEIN 39-RELATED"/>
    <property type="match status" value="1"/>
</dbReference>